<evidence type="ECO:0000256" key="1">
    <source>
        <dbReference type="ARBA" id="ARBA00023015"/>
    </source>
</evidence>
<dbReference type="PANTHER" id="PTHR43280:SF2">
    <property type="entry name" value="HTH-TYPE TRANSCRIPTIONAL REGULATOR EXSA"/>
    <property type="match status" value="1"/>
</dbReference>
<dbReference type="Proteomes" id="UP001487296">
    <property type="component" value="Unassembled WGS sequence"/>
</dbReference>
<keyword evidence="7" id="KW-1185">Reference proteome</keyword>
<evidence type="ECO:0000256" key="2">
    <source>
        <dbReference type="ARBA" id="ARBA00023125"/>
    </source>
</evidence>
<proteinExistence type="predicted"/>
<dbReference type="InterPro" id="IPR018060">
    <property type="entry name" value="HTH_AraC"/>
</dbReference>
<reference evidence="6 7" key="1">
    <citation type="submission" date="2024-04" db="EMBL/GenBank/DDBJ databases">
        <title>Human intestinal bacterial collection.</title>
        <authorList>
            <person name="Pauvert C."/>
            <person name="Hitch T.C.A."/>
            <person name="Clavel T."/>
        </authorList>
    </citation>
    <scope>NUCLEOTIDE SEQUENCE [LARGE SCALE GENOMIC DNA]</scope>
    <source>
        <strain evidence="6 7">CLA-AA-H145</strain>
    </source>
</reference>
<dbReference type="EMBL" id="JBBNFP010000033">
    <property type="protein sequence ID" value="MEQ2487131.1"/>
    <property type="molecule type" value="Genomic_DNA"/>
</dbReference>
<keyword evidence="4" id="KW-0472">Membrane</keyword>
<evidence type="ECO:0000256" key="3">
    <source>
        <dbReference type="ARBA" id="ARBA00023163"/>
    </source>
</evidence>
<evidence type="ECO:0000313" key="7">
    <source>
        <dbReference type="Proteomes" id="UP001487296"/>
    </source>
</evidence>
<keyword evidence="3" id="KW-0804">Transcription</keyword>
<dbReference type="PROSITE" id="PS01124">
    <property type="entry name" value="HTH_ARAC_FAMILY_2"/>
    <property type="match status" value="1"/>
</dbReference>
<evidence type="ECO:0000313" key="6">
    <source>
        <dbReference type="EMBL" id="MEQ2487131.1"/>
    </source>
</evidence>
<feature type="domain" description="HTH araC/xylS-type" evidence="5">
    <location>
        <begin position="212"/>
        <end position="313"/>
    </location>
</feature>
<feature type="transmembrane region" description="Helical" evidence="4">
    <location>
        <begin position="20"/>
        <end position="38"/>
    </location>
</feature>
<evidence type="ECO:0000256" key="4">
    <source>
        <dbReference type="SAM" id="Phobius"/>
    </source>
</evidence>
<feature type="transmembrane region" description="Helical" evidence="4">
    <location>
        <begin position="147"/>
        <end position="168"/>
    </location>
</feature>
<keyword evidence="2" id="KW-0238">DNA-binding</keyword>
<accession>A0ABV1FRS5</accession>
<keyword evidence="1" id="KW-0805">Transcription regulation</keyword>
<dbReference type="PANTHER" id="PTHR43280">
    <property type="entry name" value="ARAC-FAMILY TRANSCRIPTIONAL REGULATOR"/>
    <property type="match status" value="1"/>
</dbReference>
<evidence type="ECO:0000259" key="5">
    <source>
        <dbReference type="PROSITE" id="PS01124"/>
    </source>
</evidence>
<dbReference type="InterPro" id="IPR009057">
    <property type="entry name" value="Homeodomain-like_sf"/>
</dbReference>
<gene>
    <name evidence="6" type="ORF">AAAT34_08705</name>
</gene>
<protein>
    <submittedName>
        <fullName evidence="6">Helix-turn-helix domain-containing protein</fullName>
    </submittedName>
</protein>
<keyword evidence="4" id="KW-0812">Transmembrane</keyword>
<feature type="transmembrane region" description="Helical" evidence="4">
    <location>
        <begin position="77"/>
        <end position="98"/>
    </location>
</feature>
<feature type="transmembrane region" description="Helical" evidence="4">
    <location>
        <begin position="119"/>
        <end position="141"/>
    </location>
</feature>
<name>A0ABV1FRS5_9BACT</name>
<keyword evidence="4" id="KW-1133">Transmembrane helix</keyword>
<comment type="caution">
    <text evidence="6">The sequence shown here is derived from an EMBL/GenBank/DDBJ whole genome shotgun (WGS) entry which is preliminary data.</text>
</comment>
<dbReference type="Pfam" id="PF12833">
    <property type="entry name" value="HTH_18"/>
    <property type="match status" value="1"/>
</dbReference>
<dbReference type="SMART" id="SM00342">
    <property type="entry name" value="HTH_ARAC"/>
    <property type="match status" value="1"/>
</dbReference>
<dbReference type="RefSeq" id="WP_252344947.1">
    <property type="nucleotide sequence ID" value="NZ_JAHKBE010000032.1"/>
</dbReference>
<dbReference type="Gene3D" id="1.10.10.60">
    <property type="entry name" value="Homeodomain-like"/>
    <property type="match status" value="1"/>
</dbReference>
<feature type="transmembrane region" description="Helical" evidence="4">
    <location>
        <begin position="45"/>
        <end position="65"/>
    </location>
</feature>
<organism evidence="6 7">
    <name type="scientific">Hallella faecis</name>
    <dbReference type="NCBI Taxonomy" id="2841596"/>
    <lineage>
        <taxon>Bacteria</taxon>
        <taxon>Pseudomonadati</taxon>
        <taxon>Bacteroidota</taxon>
        <taxon>Bacteroidia</taxon>
        <taxon>Bacteroidales</taxon>
        <taxon>Prevotellaceae</taxon>
        <taxon>Hallella</taxon>
    </lineage>
</organism>
<dbReference type="SUPFAM" id="SSF46689">
    <property type="entry name" value="Homeodomain-like"/>
    <property type="match status" value="1"/>
</dbReference>
<sequence>MTFDIRSKSDMSGAVVNVLFYTPVSITVSYAIFNVICFREGRRQYKIVGFGSYAFILLVFLIGFIKYRSLNIGSLTYVMIALCVLSMLYCFVTTGREIRHHRKIIEKESSADLLPYDQYTWSCYALLTAAAVLILTTAIVYRPLLLIIFPMMLIALFIFIMSFIGYGFNMVPVDIAMQEEAPSIETAENAIKAEDTNEDGCLSETRATEIATKLKLWCETGGFRDSSINMSTLSSRISVPRNELSRYFERYLKSSFRTWLSDIRFQEAQRMLLERPHFNNDAISSECGFSSHAHLYKVFKMKTGMTPGQWKEKVFHS</sequence>